<protein>
    <submittedName>
        <fullName evidence="1">Uncharacterized protein</fullName>
    </submittedName>
</protein>
<name>B4VXV3_9CYAN</name>
<gene>
    <name evidence="1" type="ORF">MC7420_4414</name>
</gene>
<dbReference type="STRING" id="118168.MC7420_4414"/>
<evidence type="ECO:0000313" key="1">
    <source>
        <dbReference type="EMBL" id="EDX73167.1"/>
    </source>
</evidence>
<accession>B4VXV3</accession>
<sequence>MFQAKKKRNLILELVCWVSRSDRTHRCPSKQAIVGLWERRVQG</sequence>
<reference evidence="1 2" key="1">
    <citation type="submission" date="2008-07" db="EMBL/GenBank/DDBJ databases">
        <authorList>
            <person name="Tandeau de Marsac N."/>
            <person name="Ferriera S."/>
            <person name="Johnson J."/>
            <person name="Kravitz S."/>
            <person name="Beeson K."/>
            <person name="Sutton G."/>
            <person name="Rogers Y.-H."/>
            <person name="Friedman R."/>
            <person name="Frazier M."/>
            <person name="Venter J.C."/>
        </authorList>
    </citation>
    <scope>NUCLEOTIDE SEQUENCE [LARGE SCALE GENOMIC DNA]</scope>
    <source>
        <strain evidence="1 2">PCC 7420</strain>
    </source>
</reference>
<keyword evidence="2" id="KW-1185">Reference proteome</keyword>
<dbReference type="HOGENOM" id="CLU_3232149_0_0_3"/>
<dbReference type="EMBL" id="DS989859">
    <property type="protein sequence ID" value="EDX73167.1"/>
    <property type="molecule type" value="Genomic_DNA"/>
</dbReference>
<dbReference type="Proteomes" id="UP000003835">
    <property type="component" value="Unassembled WGS sequence"/>
</dbReference>
<organism evidence="1 2">
    <name type="scientific">Coleofasciculus chthonoplastes PCC 7420</name>
    <dbReference type="NCBI Taxonomy" id="118168"/>
    <lineage>
        <taxon>Bacteria</taxon>
        <taxon>Bacillati</taxon>
        <taxon>Cyanobacteriota</taxon>
        <taxon>Cyanophyceae</taxon>
        <taxon>Coleofasciculales</taxon>
        <taxon>Coleofasciculaceae</taxon>
        <taxon>Coleofasciculus</taxon>
    </lineage>
</organism>
<dbReference type="AlphaFoldDB" id="B4VXV3"/>
<proteinExistence type="predicted"/>
<evidence type="ECO:0000313" key="2">
    <source>
        <dbReference type="Proteomes" id="UP000003835"/>
    </source>
</evidence>